<evidence type="ECO:0000256" key="2">
    <source>
        <dbReference type="ARBA" id="ARBA00022448"/>
    </source>
</evidence>
<dbReference type="PROSITE" id="PS00195">
    <property type="entry name" value="GLUTAREDOXIN_1"/>
    <property type="match status" value="1"/>
</dbReference>
<dbReference type="PANTHER" id="PTHR34386">
    <property type="entry name" value="GLUTAREDOXIN"/>
    <property type="match status" value="1"/>
</dbReference>
<keyword evidence="3 6" id="KW-0249">Electron transport</keyword>
<dbReference type="InterPro" id="IPR036249">
    <property type="entry name" value="Thioredoxin-like_sf"/>
</dbReference>
<dbReference type="InterPro" id="IPR051548">
    <property type="entry name" value="Grx-like_ET"/>
</dbReference>
<keyword evidence="5 6" id="KW-0676">Redox-active center</keyword>
<dbReference type="Pfam" id="PF00462">
    <property type="entry name" value="Glutaredoxin"/>
    <property type="match status" value="1"/>
</dbReference>
<dbReference type="PRINTS" id="PR00160">
    <property type="entry name" value="GLUTAREDOXIN"/>
</dbReference>
<evidence type="ECO:0000313" key="8">
    <source>
        <dbReference type="EMBL" id="PTL54795.1"/>
    </source>
</evidence>
<dbReference type="EMBL" id="PYYB01000004">
    <property type="protein sequence ID" value="PTL54795.1"/>
    <property type="molecule type" value="Genomic_DNA"/>
</dbReference>
<dbReference type="Proteomes" id="UP000240739">
    <property type="component" value="Unassembled WGS sequence"/>
</dbReference>
<dbReference type="OrthoDB" id="8991911at2"/>
<evidence type="ECO:0000256" key="6">
    <source>
        <dbReference type="RuleBase" id="RU364065"/>
    </source>
</evidence>
<dbReference type="GO" id="GO:0045454">
    <property type="term" value="P:cell redox homeostasis"/>
    <property type="evidence" value="ECO:0007669"/>
    <property type="project" value="InterPro"/>
</dbReference>
<feature type="domain" description="Glutaredoxin" evidence="7">
    <location>
        <begin position="4"/>
        <end position="63"/>
    </location>
</feature>
<dbReference type="InterPro" id="IPR011767">
    <property type="entry name" value="GLR_AS"/>
</dbReference>
<dbReference type="SUPFAM" id="SSF52833">
    <property type="entry name" value="Thioredoxin-like"/>
    <property type="match status" value="1"/>
</dbReference>
<dbReference type="InterPro" id="IPR011900">
    <property type="entry name" value="GRX_bact"/>
</dbReference>
<dbReference type="InterPro" id="IPR014025">
    <property type="entry name" value="Glutaredoxin_subgr"/>
</dbReference>
<protein>
    <recommendedName>
        <fullName evidence="6">Glutaredoxin</fullName>
    </recommendedName>
</protein>
<dbReference type="PANTHER" id="PTHR34386:SF1">
    <property type="entry name" value="GLUTAREDOXIN-LIKE PROTEIN NRDH"/>
    <property type="match status" value="1"/>
</dbReference>
<gene>
    <name evidence="8" type="primary">grxC</name>
    <name evidence="8" type="ORF">C7Y72_19580</name>
</gene>
<dbReference type="RefSeq" id="WP_107570895.1">
    <property type="nucleotide sequence ID" value="NZ_PYYB01000004.1"/>
</dbReference>
<accession>A0A2T4UC40</accession>
<dbReference type="PROSITE" id="PS51354">
    <property type="entry name" value="GLUTAREDOXIN_2"/>
    <property type="match status" value="1"/>
</dbReference>
<dbReference type="Gene3D" id="3.40.30.10">
    <property type="entry name" value="Glutaredoxin"/>
    <property type="match status" value="1"/>
</dbReference>
<dbReference type="InterPro" id="IPR002109">
    <property type="entry name" value="Glutaredoxin"/>
</dbReference>
<evidence type="ECO:0000256" key="4">
    <source>
        <dbReference type="ARBA" id="ARBA00023157"/>
    </source>
</evidence>
<comment type="caution">
    <text evidence="8">The sequence shown here is derived from an EMBL/GenBank/DDBJ whole genome shotgun (WGS) entry which is preliminary data.</text>
</comment>
<keyword evidence="4" id="KW-1015">Disulfide bond</keyword>
<keyword evidence="9" id="KW-1185">Reference proteome</keyword>
<dbReference type="GO" id="GO:0009055">
    <property type="term" value="F:electron transfer activity"/>
    <property type="evidence" value="ECO:0007669"/>
    <property type="project" value="TreeGrafter"/>
</dbReference>
<reference evidence="8 9" key="1">
    <citation type="submission" date="2018-03" db="EMBL/GenBank/DDBJ databases">
        <title>Aquarubrobacter algicola gen. nov., sp. nov., a novel actinobacterium isolated from shallow eutrophic lake during the end of cyanobacterial harmful algal blooms.</title>
        <authorList>
            <person name="Chun S.J."/>
        </authorList>
    </citation>
    <scope>NUCLEOTIDE SEQUENCE [LARGE SCALE GENOMIC DNA]</scope>
    <source>
        <strain evidence="8 9">Seoho-28</strain>
    </source>
</reference>
<organism evidence="8 9">
    <name type="scientific">Paraconexibacter algicola</name>
    <dbReference type="NCBI Taxonomy" id="2133960"/>
    <lineage>
        <taxon>Bacteria</taxon>
        <taxon>Bacillati</taxon>
        <taxon>Actinomycetota</taxon>
        <taxon>Thermoleophilia</taxon>
        <taxon>Solirubrobacterales</taxon>
        <taxon>Paraconexibacteraceae</taxon>
        <taxon>Paraconexibacter</taxon>
    </lineage>
</organism>
<comment type="function">
    <text evidence="6">Has a glutathione-disulfide oxidoreductase activity in the presence of NADPH and glutathione reductase. Reduces low molecular weight disulfides and proteins.</text>
</comment>
<dbReference type="AlphaFoldDB" id="A0A2T4UC40"/>
<evidence type="ECO:0000313" key="9">
    <source>
        <dbReference type="Proteomes" id="UP000240739"/>
    </source>
</evidence>
<evidence type="ECO:0000256" key="1">
    <source>
        <dbReference type="ARBA" id="ARBA00007787"/>
    </source>
</evidence>
<evidence type="ECO:0000259" key="7">
    <source>
        <dbReference type="Pfam" id="PF00462"/>
    </source>
</evidence>
<dbReference type="NCBIfam" id="TIGR02181">
    <property type="entry name" value="GRX_bact"/>
    <property type="match status" value="1"/>
</dbReference>
<sequence length="85" mass="9411">MASITVYTTDMCPYCVRVKRLLDKRGLQYEEINLARDPEGRSALVERTGRMSFPQVIIGDTVVGGYDETARADKTGELDQLLAAA</sequence>
<proteinExistence type="inferred from homology"/>
<keyword evidence="2 6" id="KW-0813">Transport</keyword>
<evidence type="ECO:0000256" key="3">
    <source>
        <dbReference type="ARBA" id="ARBA00022982"/>
    </source>
</evidence>
<comment type="similarity">
    <text evidence="1 6">Belongs to the glutaredoxin family.</text>
</comment>
<evidence type="ECO:0000256" key="5">
    <source>
        <dbReference type="ARBA" id="ARBA00023284"/>
    </source>
</evidence>
<dbReference type="GO" id="GO:0015038">
    <property type="term" value="F:glutathione disulfide oxidoreductase activity"/>
    <property type="evidence" value="ECO:0007669"/>
    <property type="project" value="UniProtKB-UniRule"/>
</dbReference>
<keyword evidence="6" id="KW-0963">Cytoplasm</keyword>
<name>A0A2T4UC40_9ACTN</name>